<evidence type="ECO:0000256" key="1">
    <source>
        <dbReference type="ARBA" id="ARBA00004651"/>
    </source>
</evidence>
<evidence type="ECO:0000259" key="8">
    <source>
        <dbReference type="PROSITE" id="PS50156"/>
    </source>
</evidence>
<dbReference type="InterPro" id="IPR004869">
    <property type="entry name" value="MMPL_dom"/>
</dbReference>
<feature type="transmembrane region" description="Helical" evidence="7">
    <location>
        <begin position="566"/>
        <end position="584"/>
    </location>
</feature>
<gene>
    <name evidence="9" type="ORF">Prubr_01860</name>
</gene>
<sequence>MSPLARLGAFTAHRGRRILIAGLLLTLALAGVGATAMGVLVLNRWEAPGSESVQARQLLERDFGTSNANLILLVTTQSGDVDSAEAVAAGTALADELRAEPMVGDVWSYWSQDGDPTLRSTDQRHALVLAYVEGDATTTRAEIRERLLPAYTRTAGPVSVQVAGSEAVSSQVSEQASQDFIRAELLIIPLMAVLLVVLYRRVRLALLTLGVGLFAVFGTLAGLRGLAEITEVSTFAANITLVMGIGLGVDYSLFVIARFREELTRGATVTDAVVTTVRTAGRTVIFSGLTVAAALSVMLAFPYSFLRSFAYAGVLVVVMAVLGALVLLPAALAVLGHRALRRGAAGTTTTGGENGFWYRLGARVMRRPVLFATAGLVLIGILGAPAIGLRIGLPDDRVLPPTASTRQAYDELRANFAQEANDAVHFVAPAGGATPGDAVARYAGELSRVPGVAQVNSTAGVFVSGDRISAAPAVDRLTSTAGQRLEAIPTREVLAGTDVTGLMERLRAVPAPFDELLIGGYPAELTDFRATLMDRVPLVGVLILVVTFVILFLMSGSLLIPVKATVLNLLSLTVMFGALVVIFQNGAFADLLGFTPIGTIDPTFPILIFCVAYGLSMDYEVFMLSRIKERYAETGDNTRAVLEGIQRSAPLVTAAAVILALSFSLYATGDVMYLQMVGIGVAIAVLVDATIIRAILVPAFMRLAGRANWWAPAPLRRLQQRLDPHRTDLVPVNRVGSVDDPVPMEGAVSTGGVVPVGGAVSAGDEAPAAGAVSA</sequence>
<feature type="transmembrane region" description="Helical" evidence="7">
    <location>
        <begin position="648"/>
        <end position="667"/>
    </location>
</feature>
<accession>A0A810MUR0</accession>
<evidence type="ECO:0000256" key="5">
    <source>
        <dbReference type="ARBA" id="ARBA00022989"/>
    </source>
</evidence>
<dbReference type="Proteomes" id="UP000680866">
    <property type="component" value="Chromosome"/>
</dbReference>
<feature type="transmembrane region" description="Helical" evidence="7">
    <location>
        <begin position="604"/>
        <end position="627"/>
    </location>
</feature>
<comment type="similarity">
    <text evidence="2">Belongs to the resistance-nodulation-cell division (RND) (TC 2.A.6) family. MmpL subfamily.</text>
</comment>
<dbReference type="GO" id="GO:0005886">
    <property type="term" value="C:plasma membrane"/>
    <property type="evidence" value="ECO:0007669"/>
    <property type="project" value="UniProtKB-SubCell"/>
</dbReference>
<dbReference type="InterPro" id="IPR000731">
    <property type="entry name" value="SSD"/>
</dbReference>
<dbReference type="PROSITE" id="PS50156">
    <property type="entry name" value="SSD"/>
    <property type="match status" value="1"/>
</dbReference>
<keyword evidence="5 7" id="KW-1133">Transmembrane helix</keyword>
<feature type="transmembrane region" description="Helical" evidence="7">
    <location>
        <begin position="369"/>
        <end position="391"/>
    </location>
</feature>
<keyword evidence="3" id="KW-1003">Cell membrane</keyword>
<feature type="transmembrane region" description="Helical" evidence="7">
    <location>
        <begin position="204"/>
        <end position="223"/>
    </location>
</feature>
<dbReference type="KEGG" id="pry:Prubr_01860"/>
<dbReference type="Gene3D" id="1.20.1640.10">
    <property type="entry name" value="Multidrug efflux transporter AcrB transmembrane domain"/>
    <property type="match status" value="2"/>
</dbReference>
<keyword evidence="10" id="KW-1185">Reference proteome</keyword>
<reference evidence="9" key="1">
    <citation type="submission" date="2020-08" db="EMBL/GenBank/DDBJ databases">
        <title>Whole genome shotgun sequence of Polymorphospora rubra NBRC 101157.</title>
        <authorList>
            <person name="Komaki H."/>
            <person name="Tamura T."/>
        </authorList>
    </citation>
    <scope>NUCLEOTIDE SEQUENCE</scope>
    <source>
        <strain evidence="9">NBRC 101157</strain>
    </source>
</reference>
<evidence type="ECO:0000256" key="3">
    <source>
        <dbReference type="ARBA" id="ARBA00022475"/>
    </source>
</evidence>
<dbReference type="SUPFAM" id="SSF82866">
    <property type="entry name" value="Multidrug efflux transporter AcrB transmembrane domain"/>
    <property type="match status" value="2"/>
</dbReference>
<feature type="transmembrane region" description="Helical" evidence="7">
    <location>
        <begin position="284"/>
        <end position="303"/>
    </location>
</feature>
<dbReference type="AlphaFoldDB" id="A0A810MUR0"/>
<feature type="transmembrane region" description="Helical" evidence="7">
    <location>
        <begin position="673"/>
        <end position="696"/>
    </location>
</feature>
<dbReference type="EMBL" id="AP023359">
    <property type="protein sequence ID" value="BCJ63165.1"/>
    <property type="molecule type" value="Genomic_DNA"/>
</dbReference>
<dbReference type="RefSeq" id="WP_212820683.1">
    <property type="nucleotide sequence ID" value="NZ_AP023359.1"/>
</dbReference>
<evidence type="ECO:0000256" key="7">
    <source>
        <dbReference type="SAM" id="Phobius"/>
    </source>
</evidence>
<feature type="transmembrane region" description="Helical" evidence="7">
    <location>
        <begin position="235"/>
        <end position="256"/>
    </location>
</feature>
<proteinExistence type="inferred from homology"/>
<evidence type="ECO:0000256" key="6">
    <source>
        <dbReference type="ARBA" id="ARBA00023136"/>
    </source>
</evidence>
<keyword evidence="6 7" id="KW-0472">Membrane</keyword>
<feature type="transmembrane region" description="Helical" evidence="7">
    <location>
        <begin position="536"/>
        <end position="554"/>
    </location>
</feature>
<feature type="transmembrane region" description="Helical" evidence="7">
    <location>
        <begin position="180"/>
        <end position="199"/>
    </location>
</feature>
<name>A0A810MUR0_9ACTN</name>
<dbReference type="PANTHER" id="PTHR33406">
    <property type="entry name" value="MEMBRANE PROTEIN MJ1562-RELATED"/>
    <property type="match status" value="1"/>
</dbReference>
<dbReference type="InterPro" id="IPR050545">
    <property type="entry name" value="Mycobact_MmpL"/>
</dbReference>
<evidence type="ECO:0000313" key="10">
    <source>
        <dbReference type="Proteomes" id="UP000680866"/>
    </source>
</evidence>
<evidence type="ECO:0000313" key="9">
    <source>
        <dbReference type="EMBL" id="BCJ63165.1"/>
    </source>
</evidence>
<evidence type="ECO:0000256" key="4">
    <source>
        <dbReference type="ARBA" id="ARBA00022692"/>
    </source>
</evidence>
<dbReference type="PANTHER" id="PTHR33406:SF11">
    <property type="entry name" value="MEMBRANE PROTEIN SCO6666-RELATED"/>
    <property type="match status" value="1"/>
</dbReference>
<protein>
    <submittedName>
        <fullName evidence="9">Membrane protein</fullName>
    </submittedName>
</protein>
<dbReference type="Pfam" id="PF03176">
    <property type="entry name" value="MMPL"/>
    <property type="match status" value="2"/>
</dbReference>
<feature type="domain" description="SSD" evidence="8">
    <location>
        <begin position="207"/>
        <end position="334"/>
    </location>
</feature>
<evidence type="ECO:0000256" key="2">
    <source>
        <dbReference type="ARBA" id="ARBA00010157"/>
    </source>
</evidence>
<feature type="transmembrane region" description="Helical" evidence="7">
    <location>
        <begin position="309"/>
        <end position="335"/>
    </location>
</feature>
<keyword evidence="4 7" id="KW-0812">Transmembrane</keyword>
<comment type="subcellular location">
    <subcellularLocation>
        <location evidence="1">Cell membrane</location>
        <topology evidence="1">Multi-pass membrane protein</topology>
    </subcellularLocation>
</comment>
<organism evidence="9 10">
    <name type="scientific">Polymorphospora rubra</name>
    <dbReference type="NCBI Taxonomy" id="338584"/>
    <lineage>
        <taxon>Bacteria</taxon>
        <taxon>Bacillati</taxon>
        <taxon>Actinomycetota</taxon>
        <taxon>Actinomycetes</taxon>
        <taxon>Micromonosporales</taxon>
        <taxon>Micromonosporaceae</taxon>
        <taxon>Polymorphospora</taxon>
    </lineage>
</organism>